<gene>
    <name evidence="4" type="ordered locus">MCP_1805</name>
</gene>
<keyword evidence="2" id="KW-0129">CBS domain</keyword>
<dbReference type="eggNOG" id="arCOG00634">
    <property type="taxonomic scope" value="Archaea"/>
</dbReference>
<name>D1YZK5_METPS</name>
<dbReference type="CDD" id="cd04606">
    <property type="entry name" value="CBS_pair_Mg_transporter"/>
    <property type="match status" value="1"/>
</dbReference>
<dbReference type="InterPro" id="IPR000644">
    <property type="entry name" value="CBS_dom"/>
</dbReference>
<keyword evidence="1" id="KW-0486">Methionine biosynthesis</keyword>
<dbReference type="EMBL" id="AP011532">
    <property type="protein sequence ID" value="BAI61877.1"/>
    <property type="molecule type" value="Genomic_DNA"/>
</dbReference>
<dbReference type="GO" id="GO:0015095">
    <property type="term" value="F:magnesium ion transmembrane transporter activity"/>
    <property type="evidence" value="ECO:0007669"/>
    <property type="project" value="InterPro"/>
</dbReference>
<dbReference type="KEGG" id="mpd:MCP_1805"/>
<organism evidence="4 5">
    <name type="scientific">Methanocella paludicola (strain DSM 17711 / JCM 13418 / NBRC 101707 / SANAE)</name>
    <dbReference type="NCBI Taxonomy" id="304371"/>
    <lineage>
        <taxon>Archaea</taxon>
        <taxon>Methanobacteriati</taxon>
        <taxon>Methanobacteriota</taxon>
        <taxon>Stenosarchaea group</taxon>
        <taxon>Methanomicrobia</taxon>
        <taxon>Methanocellales</taxon>
        <taxon>Methanocellaceae</taxon>
        <taxon>Methanocella</taxon>
    </lineage>
</organism>
<reference evidence="4 5" key="2">
    <citation type="journal article" date="2008" name="Int. J. Syst. Evol. Microbiol.">
        <title>Methanocella paludicola gen. nov., sp. nov., a methane-producing archaeon, the first isolate of the lineage 'Rice Cluster I', and proposal of the new archaeal order Methanocellales ord. nov.</title>
        <authorList>
            <person name="Sakai S."/>
            <person name="Imachi H."/>
            <person name="Hanada S."/>
            <person name="Ohashi A."/>
            <person name="Harada H."/>
            <person name="Kamagata Y."/>
        </authorList>
    </citation>
    <scope>NUCLEOTIDE SEQUENCE [LARGE SCALE GENOMIC DNA]</scope>
    <source>
        <strain evidence="5">DSM 17711 / JCM 13418 / NBRC 101707 / SANAE</strain>
    </source>
</reference>
<feature type="domain" description="CBS" evidence="3">
    <location>
        <begin position="318"/>
        <end position="381"/>
    </location>
</feature>
<dbReference type="InterPro" id="IPR006669">
    <property type="entry name" value="MgtE_transporter"/>
</dbReference>
<dbReference type="SUPFAM" id="SSF54631">
    <property type="entry name" value="CBS-domain pair"/>
    <property type="match status" value="1"/>
</dbReference>
<dbReference type="InterPro" id="IPR046342">
    <property type="entry name" value="CBS_dom_sf"/>
</dbReference>
<protein>
    <submittedName>
        <fullName evidence="4">Cation transporter</fullName>
    </submittedName>
</protein>
<dbReference type="GO" id="GO:0016020">
    <property type="term" value="C:membrane"/>
    <property type="evidence" value="ECO:0007669"/>
    <property type="project" value="InterPro"/>
</dbReference>
<dbReference type="RefSeq" id="WP_012900555.1">
    <property type="nucleotide sequence ID" value="NC_013665.1"/>
</dbReference>
<evidence type="ECO:0000256" key="2">
    <source>
        <dbReference type="PROSITE-ProRule" id="PRU00703"/>
    </source>
</evidence>
<evidence type="ECO:0000313" key="4">
    <source>
        <dbReference type="EMBL" id="BAI61877.1"/>
    </source>
</evidence>
<keyword evidence="1" id="KW-0028">Amino-acid biosynthesis</keyword>
<dbReference type="InterPro" id="IPR038076">
    <property type="entry name" value="MgtE_N_sf"/>
</dbReference>
<reference evidence="5" key="3">
    <citation type="journal article" date="2011" name="PLoS ONE">
        <title>Genome sequence of a mesophilic hydrogenotrophic methanogen Methanocella paludicola, the first cultivated representative of the order Methanocellales.</title>
        <authorList>
            <person name="Sakai S."/>
            <person name="Takaki Y."/>
            <person name="Shimamura S."/>
            <person name="Sekine M."/>
            <person name="Tajima T."/>
            <person name="Kosugi H."/>
            <person name="Ichikawa N."/>
            <person name="Tasumi E."/>
            <person name="Hiraki A.T."/>
            <person name="Shimizu A."/>
            <person name="Kato Y."/>
            <person name="Nishiko R."/>
            <person name="Mori K."/>
            <person name="Fujita N."/>
            <person name="Imachi H."/>
            <person name="Takai K."/>
        </authorList>
    </citation>
    <scope>NUCLEOTIDE SEQUENCE [LARGE SCALE GENOMIC DNA]</scope>
    <source>
        <strain evidence="5">DSM 17711 / JCM 13418 / NBRC 101707 / SANAE</strain>
    </source>
</reference>
<proteinExistence type="predicted"/>
<evidence type="ECO:0000313" key="5">
    <source>
        <dbReference type="Proteomes" id="UP000001882"/>
    </source>
</evidence>
<dbReference type="PANTHER" id="PTHR43773:SF1">
    <property type="entry name" value="MAGNESIUM TRANSPORTER MGTE"/>
    <property type="match status" value="1"/>
</dbReference>
<dbReference type="InterPro" id="IPR006668">
    <property type="entry name" value="Mg_transptr_MgtE_intracell_dom"/>
</dbReference>
<feature type="domain" description="CBS" evidence="3">
    <location>
        <begin position="382"/>
        <end position="439"/>
    </location>
</feature>
<dbReference type="PROSITE" id="PS51371">
    <property type="entry name" value="CBS"/>
    <property type="match status" value="2"/>
</dbReference>
<dbReference type="SMART" id="SM00116">
    <property type="entry name" value="CBS"/>
    <property type="match status" value="2"/>
</dbReference>
<keyword evidence="5" id="KW-1185">Reference proteome</keyword>
<evidence type="ECO:0000259" key="3">
    <source>
        <dbReference type="PROSITE" id="PS51371"/>
    </source>
</evidence>
<dbReference type="Pfam" id="PF00571">
    <property type="entry name" value="CBS"/>
    <property type="match status" value="2"/>
</dbReference>
<dbReference type="Pfam" id="PF03448">
    <property type="entry name" value="MgtE_N"/>
    <property type="match status" value="1"/>
</dbReference>
<sequence>MSEAKGARNDGTRQELSGLLKSGRATFFSLFLGRNVVDKDGHILGRLKDFSIKPGESLLEVSGVVYGEGLLSEVLGHDVIVGMANVSSIDGEIKLKVAREDIPPGRLSENEMLITDTILDKQIVDIDDLKVVRVNDVLLAWIKSSLCLVGVDVGFNGIMRRLGLTWVPRRLNILKFPEHIISWSYIDPLNPALRKVHLRIPRKNVNDLHPADIADIIEELDNKGRFTILQSLDEETAAETLEMVEPDIRTIMLRQMSEKEVAEIMDNMNPDDAADILITMPKDRATEVLRQLCTVSKEHASDIRDLMKYRENSAGGMMNTEFIHIHRDQKVSDAFAKLRAEGRDIDMIYYLYVLDEKERLLGVFSLRDLLLADPQQLVKDIMLAEVITVLPTSSREEVANVMSRYDLLALPVVGNDNVMLGIVTFDDALEYMLPEDIKSRLPANYHITRRVHRM</sequence>
<dbReference type="PANTHER" id="PTHR43773">
    <property type="entry name" value="MAGNESIUM TRANSPORTER MGTE"/>
    <property type="match status" value="1"/>
</dbReference>
<dbReference type="SUPFAM" id="SSF158791">
    <property type="entry name" value="MgtE N-terminal domain-like"/>
    <property type="match status" value="1"/>
</dbReference>
<accession>D1YZK5</accession>
<evidence type="ECO:0000256" key="1">
    <source>
        <dbReference type="ARBA" id="ARBA00023167"/>
    </source>
</evidence>
<reference evidence="4 5" key="1">
    <citation type="journal article" date="2007" name="Appl. Environ. Microbiol.">
        <title>Isolation of key methanogens for global methane emission from rice paddy fields: a novel isolate affiliated with the clone cluster rice cluster I.</title>
        <authorList>
            <person name="Sakai S."/>
            <person name="Imachi H."/>
            <person name="Sekiguchi Y."/>
            <person name="Ohashi A."/>
            <person name="Harada H."/>
            <person name="Kamagata Y."/>
        </authorList>
    </citation>
    <scope>NUCLEOTIDE SEQUENCE [LARGE SCALE GENOMIC DNA]</scope>
    <source>
        <strain evidence="5">DSM 17711 / JCM 13418 / NBRC 101707 / SANAE</strain>
    </source>
</reference>
<dbReference type="GeneID" id="8681695"/>
<dbReference type="Proteomes" id="UP000001882">
    <property type="component" value="Chromosome"/>
</dbReference>
<dbReference type="Gene3D" id="1.25.60.10">
    <property type="entry name" value="MgtE N-terminal domain-like"/>
    <property type="match status" value="1"/>
</dbReference>
<dbReference type="GO" id="GO:0009086">
    <property type="term" value="P:methionine biosynthetic process"/>
    <property type="evidence" value="ECO:0007669"/>
    <property type="project" value="UniProtKB-KW"/>
</dbReference>
<dbReference type="OrthoDB" id="147899at2157"/>
<dbReference type="STRING" id="304371.MCP_1805"/>
<dbReference type="Gene3D" id="3.10.580.10">
    <property type="entry name" value="CBS-domain"/>
    <property type="match status" value="1"/>
</dbReference>
<dbReference type="InParanoid" id="D1YZK5"/>
<dbReference type="AlphaFoldDB" id="D1YZK5"/>
<dbReference type="SMART" id="SM00924">
    <property type="entry name" value="MgtE_N"/>
    <property type="match status" value="1"/>
</dbReference>
<dbReference type="PATRIC" id="fig|304371.9.peg.1843"/>